<comment type="caution">
    <text evidence="2">The sequence shown here is derived from an EMBL/GenBank/DDBJ whole genome shotgun (WGS) entry which is preliminary data.</text>
</comment>
<keyword evidence="1" id="KW-0812">Transmembrane</keyword>
<feature type="transmembrane region" description="Helical" evidence="1">
    <location>
        <begin position="20"/>
        <end position="40"/>
    </location>
</feature>
<gene>
    <name evidence="2" type="ORF">A2Y82_03995</name>
</gene>
<evidence type="ECO:0000313" key="2">
    <source>
        <dbReference type="EMBL" id="OGY42502.1"/>
    </source>
</evidence>
<dbReference type="Proteomes" id="UP000176498">
    <property type="component" value="Unassembled WGS sequence"/>
</dbReference>
<name>A0A1G1XR72_9BACT</name>
<organism evidence="2 3">
    <name type="scientific">Candidatus Buchananbacteria bacterium RBG_13_36_9</name>
    <dbReference type="NCBI Taxonomy" id="1797530"/>
    <lineage>
        <taxon>Bacteria</taxon>
        <taxon>Candidatus Buchananiibacteriota</taxon>
    </lineage>
</organism>
<evidence type="ECO:0000313" key="3">
    <source>
        <dbReference type="Proteomes" id="UP000176498"/>
    </source>
</evidence>
<keyword evidence="1" id="KW-0472">Membrane</keyword>
<evidence type="ECO:0000256" key="1">
    <source>
        <dbReference type="SAM" id="Phobius"/>
    </source>
</evidence>
<dbReference type="EMBL" id="MHHZ01000003">
    <property type="protein sequence ID" value="OGY42502.1"/>
    <property type="molecule type" value="Genomic_DNA"/>
</dbReference>
<accession>A0A1G1XR72</accession>
<keyword evidence="1" id="KW-1133">Transmembrane helix</keyword>
<proteinExistence type="predicted"/>
<protein>
    <submittedName>
        <fullName evidence="2">Uncharacterized protein</fullName>
    </submittedName>
</protein>
<reference evidence="2 3" key="1">
    <citation type="journal article" date="2016" name="Nat. Commun.">
        <title>Thousands of microbial genomes shed light on interconnected biogeochemical processes in an aquifer system.</title>
        <authorList>
            <person name="Anantharaman K."/>
            <person name="Brown C.T."/>
            <person name="Hug L.A."/>
            <person name="Sharon I."/>
            <person name="Castelle C.J."/>
            <person name="Probst A.J."/>
            <person name="Thomas B.C."/>
            <person name="Singh A."/>
            <person name="Wilkins M.J."/>
            <person name="Karaoz U."/>
            <person name="Brodie E.L."/>
            <person name="Williams K.H."/>
            <person name="Hubbard S.S."/>
            <person name="Banfield J.F."/>
        </authorList>
    </citation>
    <scope>NUCLEOTIDE SEQUENCE [LARGE SCALE GENOMIC DNA]</scope>
</reference>
<dbReference type="AlphaFoldDB" id="A0A1G1XR72"/>
<sequence>MKNWWKSLDGTNRRRIKAAIGLVILIGGVIPGMVLFLMYINDTGTNRIIYDTTKQEVIADVSFFKWLKDFPAQEKYYYIAEKITFADTVGNIGYRAKLRIQPKDRTFRKFLKKGMQGTQKYYMELHKSVASCVNEISSRNYDVKGYPSIKVRTMSIGNMNELCNMAAQYGYEWSDDLQIVQCNGDLPLDNARKNDCLNAVRLANYP</sequence>